<keyword evidence="13" id="KW-0843">Virulence</keyword>
<comment type="subcellular location">
    <subcellularLocation>
        <location evidence="2">Cell membrane</location>
        <topology evidence="2">Multi-pass membrane protein</topology>
    </subcellularLocation>
</comment>
<dbReference type="Pfam" id="PF00512">
    <property type="entry name" value="HisKA"/>
    <property type="match status" value="1"/>
</dbReference>
<keyword evidence="11 17" id="KW-1133">Transmembrane helix</keyword>
<feature type="transmembrane region" description="Helical" evidence="17">
    <location>
        <begin position="164"/>
        <end position="183"/>
    </location>
</feature>
<feature type="domain" description="Histidine kinase" evidence="18">
    <location>
        <begin position="245"/>
        <end position="460"/>
    </location>
</feature>
<dbReference type="PRINTS" id="PR00344">
    <property type="entry name" value="BCTRLSENSOR"/>
</dbReference>
<dbReference type="InterPro" id="IPR004358">
    <property type="entry name" value="Sig_transdc_His_kin-like_C"/>
</dbReference>
<evidence type="ECO:0000256" key="14">
    <source>
        <dbReference type="ARBA" id="ARBA00023136"/>
    </source>
</evidence>
<dbReference type="FunFam" id="3.30.565.10:FF:000006">
    <property type="entry name" value="Sensor histidine kinase WalK"/>
    <property type="match status" value="1"/>
</dbReference>
<dbReference type="EMBL" id="BASE01000081">
    <property type="protein sequence ID" value="GAM15364.1"/>
    <property type="molecule type" value="Genomic_DNA"/>
</dbReference>
<name>A0A0A8X7Y1_MESS1</name>
<keyword evidence="5" id="KW-0597">Phosphoprotein</keyword>
<dbReference type="PROSITE" id="PS50109">
    <property type="entry name" value="HIS_KIN"/>
    <property type="match status" value="1"/>
</dbReference>
<protein>
    <recommendedName>
        <fullName evidence="16">Heme sensor protein HssS</fullName>
        <ecNumber evidence="3">2.7.13.3</ecNumber>
    </recommendedName>
</protein>
<evidence type="ECO:0000259" key="18">
    <source>
        <dbReference type="PROSITE" id="PS50109"/>
    </source>
</evidence>
<dbReference type="SUPFAM" id="SSF55874">
    <property type="entry name" value="ATPase domain of HSP90 chaperone/DNA topoisomerase II/histidine kinase"/>
    <property type="match status" value="1"/>
</dbReference>
<evidence type="ECO:0000256" key="5">
    <source>
        <dbReference type="ARBA" id="ARBA00022553"/>
    </source>
</evidence>
<dbReference type="SUPFAM" id="SSF47384">
    <property type="entry name" value="Homodimeric domain of signal transducing histidine kinase"/>
    <property type="match status" value="1"/>
</dbReference>
<comment type="catalytic activity">
    <reaction evidence="1">
        <text>ATP + protein L-histidine = ADP + protein N-phospho-L-histidine.</text>
        <dbReference type="EC" id="2.7.13.3"/>
    </reaction>
</comment>
<dbReference type="InterPro" id="IPR036890">
    <property type="entry name" value="HATPase_C_sf"/>
</dbReference>
<evidence type="ECO:0000256" key="15">
    <source>
        <dbReference type="ARBA" id="ARBA00037219"/>
    </source>
</evidence>
<gene>
    <name evidence="20" type="ORF">SAMD00020551_3521</name>
</gene>
<comment type="caution">
    <text evidence="20">The sequence shown here is derived from an EMBL/GenBank/DDBJ whole genome shotgun (WGS) entry which is preliminary data.</text>
</comment>
<comment type="function">
    <text evidence="15">Member of the two-component regulatory system HssS/HssR involved in intracellular heme homeostasis and tempering of staphylococcal virulence. HssS functions as a heme sensor histidine kinase which is autophosphorylated at a histidine residue and transfers its phosphate group to an aspartate residue of HssR. HssR/HssS activates the expression of hrtAB, an efflux pump, in response to extracellular heme, hemin, hemoglobin or blood.</text>
</comment>
<evidence type="ECO:0000313" key="21">
    <source>
        <dbReference type="Proteomes" id="UP000031014"/>
    </source>
</evidence>
<keyword evidence="10" id="KW-0067">ATP-binding</keyword>
<keyword evidence="12" id="KW-0902">Two-component regulatory system</keyword>
<dbReference type="CDD" id="cd00082">
    <property type="entry name" value="HisKA"/>
    <property type="match status" value="1"/>
</dbReference>
<dbReference type="InterPro" id="IPR003594">
    <property type="entry name" value="HATPase_dom"/>
</dbReference>
<dbReference type="PROSITE" id="PS50885">
    <property type="entry name" value="HAMP"/>
    <property type="match status" value="1"/>
</dbReference>
<evidence type="ECO:0000256" key="11">
    <source>
        <dbReference type="ARBA" id="ARBA00022989"/>
    </source>
</evidence>
<dbReference type="Pfam" id="PF02518">
    <property type="entry name" value="HATPase_c"/>
    <property type="match status" value="1"/>
</dbReference>
<dbReference type="Gene3D" id="3.30.565.10">
    <property type="entry name" value="Histidine kinase-like ATPase, C-terminal domain"/>
    <property type="match status" value="1"/>
</dbReference>
<evidence type="ECO:0000256" key="6">
    <source>
        <dbReference type="ARBA" id="ARBA00022679"/>
    </source>
</evidence>
<dbReference type="SMART" id="SM00304">
    <property type="entry name" value="HAMP"/>
    <property type="match status" value="1"/>
</dbReference>
<dbReference type="PANTHER" id="PTHR45528:SF11">
    <property type="entry name" value="HISTIDINE KINASE"/>
    <property type="match status" value="1"/>
</dbReference>
<dbReference type="GO" id="GO:0005524">
    <property type="term" value="F:ATP binding"/>
    <property type="evidence" value="ECO:0007669"/>
    <property type="project" value="UniProtKB-KW"/>
</dbReference>
<feature type="transmembrane region" description="Helical" evidence="17">
    <location>
        <begin position="7"/>
        <end position="31"/>
    </location>
</feature>
<keyword evidence="6" id="KW-0808">Transferase</keyword>
<evidence type="ECO:0000256" key="8">
    <source>
        <dbReference type="ARBA" id="ARBA00022741"/>
    </source>
</evidence>
<evidence type="ECO:0000313" key="20">
    <source>
        <dbReference type="EMBL" id="GAM15364.1"/>
    </source>
</evidence>
<dbReference type="SMART" id="SM00388">
    <property type="entry name" value="HisKA"/>
    <property type="match status" value="1"/>
</dbReference>
<keyword evidence="14 17" id="KW-0472">Membrane</keyword>
<sequence>MKSIYSKFVIATIAIILTSTLLGFLIANTYYHQLVKPLNDEKNVSVAQNLSSYIESQENIELENYLESAASMGYQIFAVNASGYEQYFGAPFKNPNLQKGAVDSVLSGEIYHGMRDYPMETFVTGFFANELRNTVGVPFTYENEQYALFIRPDIKLLFSEVHVLMGWMILIMFIISVFLVLIASKYLVKPITKLTSATKEIQTGKFDIKLDISRQDELGVLARSFEEMSLRLSQLDQMRREFVSNVSHDFQSPLLNIQGYTRLLGKENLKQEEKAHYIQVIQQETNRLSLMTKQLLLLTSLEKEEFIFKPAAVNLGTQMKELIQKYVWQLDEKGIALTFHLPDVIFHGDGNLLHNAWENLLSNAIKYNKENGEIEITLHEEADLVKIIFKDTGIGMSPEENERIFDRFYRADPSRSKEIEGTGLGLSIVDRIIKLHDGSIAVTSEPDKGSEFVVTLPKTPPHL</sequence>
<dbReference type="InterPro" id="IPR036097">
    <property type="entry name" value="HisK_dim/P_sf"/>
</dbReference>
<dbReference type="PANTHER" id="PTHR45528">
    <property type="entry name" value="SENSOR HISTIDINE KINASE CPXA"/>
    <property type="match status" value="1"/>
</dbReference>
<keyword evidence="4" id="KW-1003">Cell membrane</keyword>
<dbReference type="GO" id="GO:0005886">
    <property type="term" value="C:plasma membrane"/>
    <property type="evidence" value="ECO:0007669"/>
    <property type="project" value="UniProtKB-SubCell"/>
</dbReference>
<evidence type="ECO:0000256" key="9">
    <source>
        <dbReference type="ARBA" id="ARBA00022777"/>
    </source>
</evidence>
<dbReference type="Gene3D" id="1.10.287.130">
    <property type="match status" value="1"/>
</dbReference>
<dbReference type="AlphaFoldDB" id="A0A0A8X7Y1"/>
<organism evidence="20 21">
    <name type="scientific">Mesobacillus selenatarsenatis (strain DSM 18680 / JCM 14380 / FERM P-15431 / SF-1)</name>
    <dbReference type="NCBI Taxonomy" id="1321606"/>
    <lineage>
        <taxon>Bacteria</taxon>
        <taxon>Bacillati</taxon>
        <taxon>Bacillota</taxon>
        <taxon>Bacilli</taxon>
        <taxon>Bacillales</taxon>
        <taxon>Bacillaceae</taxon>
        <taxon>Mesobacillus</taxon>
    </lineage>
</organism>
<dbReference type="EC" id="2.7.13.3" evidence="3"/>
<dbReference type="InterPro" id="IPR005467">
    <property type="entry name" value="His_kinase_dom"/>
</dbReference>
<dbReference type="Proteomes" id="UP000031014">
    <property type="component" value="Unassembled WGS sequence"/>
</dbReference>
<evidence type="ECO:0000256" key="4">
    <source>
        <dbReference type="ARBA" id="ARBA00022475"/>
    </source>
</evidence>
<dbReference type="FunFam" id="1.10.287.130:FF:000001">
    <property type="entry name" value="Two-component sensor histidine kinase"/>
    <property type="match status" value="1"/>
</dbReference>
<evidence type="ECO:0000256" key="16">
    <source>
        <dbReference type="ARBA" id="ARBA00040841"/>
    </source>
</evidence>
<evidence type="ECO:0000256" key="7">
    <source>
        <dbReference type="ARBA" id="ARBA00022692"/>
    </source>
</evidence>
<accession>A0A0A8X7Y1</accession>
<keyword evidence="9 20" id="KW-0418">Kinase</keyword>
<feature type="domain" description="HAMP" evidence="19">
    <location>
        <begin position="185"/>
        <end position="237"/>
    </location>
</feature>
<keyword evidence="21" id="KW-1185">Reference proteome</keyword>
<dbReference type="SUPFAM" id="SSF158472">
    <property type="entry name" value="HAMP domain-like"/>
    <property type="match status" value="1"/>
</dbReference>
<dbReference type="SMART" id="SM00387">
    <property type="entry name" value="HATPase_c"/>
    <property type="match status" value="1"/>
</dbReference>
<dbReference type="Gene3D" id="6.10.340.10">
    <property type="match status" value="1"/>
</dbReference>
<proteinExistence type="predicted"/>
<evidence type="ECO:0000256" key="1">
    <source>
        <dbReference type="ARBA" id="ARBA00000085"/>
    </source>
</evidence>
<dbReference type="InterPro" id="IPR050398">
    <property type="entry name" value="HssS/ArlS-like"/>
</dbReference>
<dbReference type="STRING" id="1321606.SAMD00020551_3521"/>
<evidence type="ECO:0000259" key="19">
    <source>
        <dbReference type="PROSITE" id="PS50885"/>
    </source>
</evidence>
<dbReference type="OrthoDB" id="9813151at2"/>
<dbReference type="InterPro" id="IPR003661">
    <property type="entry name" value="HisK_dim/P_dom"/>
</dbReference>
<dbReference type="CDD" id="cd06225">
    <property type="entry name" value="HAMP"/>
    <property type="match status" value="1"/>
</dbReference>
<dbReference type="InterPro" id="IPR003660">
    <property type="entry name" value="HAMP_dom"/>
</dbReference>
<reference evidence="20 21" key="1">
    <citation type="submission" date="2013-06" db="EMBL/GenBank/DDBJ databases">
        <title>Whole genome shotgun sequence of Bacillus selenatarsenatis SF-1.</title>
        <authorList>
            <person name="Kuroda M."/>
            <person name="Sei K."/>
            <person name="Yamashita M."/>
            <person name="Ike M."/>
        </authorList>
    </citation>
    <scope>NUCLEOTIDE SEQUENCE [LARGE SCALE GENOMIC DNA]</scope>
    <source>
        <strain evidence="20 21">SF-1</strain>
    </source>
</reference>
<dbReference type="Pfam" id="PF00672">
    <property type="entry name" value="HAMP"/>
    <property type="match status" value="1"/>
</dbReference>
<evidence type="ECO:0000256" key="10">
    <source>
        <dbReference type="ARBA" id="ARBA00022840"/>
    </source>
</evidence>
<dbReference type="RefSeq" id="WP_041967026.1">
    <property type="nucleotide sequence ID" value="NZ_BASE01000081.1"/>
</dbReference>
<keyword evidence="7 17" id="KW-0812">Transmembrane</keyword>
<keyword evidence="8" id="KW-0547">Nucleotide-binding</keyword>
<dbReference type="GO" id="GO:0000155">
    <property type="term" value="F:phosphorelay sensor kinase activity"/>
    <property type="evidence" value="ECO:0007669"/>
    <property type="project" value="InterPro"/>
</dbReference>
<evidence type="ECO:0000256" key="3">
    <source>
        <dbReference type="ARBA" id="ARBA00012438"/>
    </source>
</evidence>
<evidence type="ECO:0000256" key="17">
    <source>
        <dbReference type="SAM" id="Phobius"/>
    </source>
</evidence>
<evidence type="ECO:0000256" key="12">
    <source>
        <dbReference type="ARBA" id="ARBA00023012"/>
    </source>
</evidence>
<evidence type="ECO:0000256" key="13">
    <source>
        <dbReference type="ARBA" id="ARBA00023026"/>
    </source>
</evidence>
<evidence type="ECO:0000256" key="2">
    <source>
        <dbReference type="ARBA" id="ARBA00004651"/>
    </source>
</evidence>